<keyword evidence="1" id="KW-1133">Transmembrane helix</keyword>
<gene>
    <name evidence="2" type="ORF">DXC34_12030</name>
</gene>
<dbReference type="AlphaFoldDB" id="A0A3E4UMZ2"/>
<protein>
    <submittedName>
        <fullName evidence="2">Uncharacterized protein</fullName>
    </submittedName>
</protein>
<evidence type="ECO:0000256" key="1">
    <source>
        <dbReference type="SAM" id="Phobius"/>
    </source>
</evidence>
<dbReference type="EMBL" id="QSSV01000015">
    <property type="protein sequence ID" value="RGM12353.1"/>
    <property type="molecule type" value="Genomic_DNA"/>
</dbReference>
<feature type="transmembrane region" description="Helical" evidence="1">
    <location>
        <begin position="23"/>
        <end position="44"/>
    </location>
</feature>
<name>A0A3E4UMZ2_BACSE</name>
<proteinExistence type="predicted"/>
<keyword evidence="1" id="KW-0472">Membrane</keyword>
<accession>A0A3E4UMZ2</accession>
<organism evidence="2 3">
    <name type="scientific">Bacteroides stercoris</name>
    <dbReference type="NCBI Taxonomy" id="46506"/>
    <lineage>
        <taxon>Bacteria</taxon>
        <taxon>Pseudomonadati</taxon>
        <taxon>Bacteroidota</taxon>
        <taxon>Bacteroidia</taxon>
        <taxon>Bacteroidales</taxon>
        <taxon>Bacteroidaceae</taxon>
        <taxon>Bacteroides</taxon>
    </lineage>
</organism>
<evidence type="ECO:0000313" key="3">
    <source>
        <dbReference type="Proteomes" id="UP000261223"/>
    </source>
</evidence>
<reference evidence="2 3" key="1">
    <citation type="submission" date="2018-08" db="EMBL/GenBank/DDBJ databases">
        <title>A genome reference for cultivated species of the human gut microbiota.</title>
        <authorList>
            <person name="Zou Y."/>
            <person name="Xue W."/>
            <person name="Luo G."/>
        </authorList>
    </citation>
    <scope>NUCLEOTIDE SEQUENCE [LARGE SCALE GENOMIC DNA]</scope>
    <source>
        <strain evidence="2 3">TF03-6</strain>
    </source>
</reference>
<evidence type="ECO:0000313" key="2">
    <source>
        <dbReference type="EMBL" id="RGM12353.1"/>
    </source>
</evidence>
<dbReference type="Proteomes" id="UP000261223">
    <property type="component" value="Unassembled WGS sequence"/>
</dbReference>
<keyword evidence="1" id="KW-0812">Transmembrane</keyword>
<comment type="caution">
    <text evidence="2">The sequence shown here is derived from an EMBL/GenBank/DDBJ whole genome shotgun (WGS) entry which is preliminary data.</text>
</comment>
<sequence>MQDGRPQDVPPCGTLRTNGWYSLYHALVLSVPTVGILHTNYWYFPYRPMVLPVPPAETLFPYMQL</sequence>